<dbReference type="Pfam" id="PF00535">
    <property type="entry name" value="Glycos_transf_2"/>
    <property type="match status" value="1"/>
</dbReference>
<dbReference type="Proteomes" id="UP000831181">
    <property type="component" value="Chromosome"/>
</dbReference>
<evidence type="ECO:0000256" key="4">
    <source>
        <dbReference type="ARBA" id="ARBA00022679"/>
    </source>
</evidence>
<dbReference type="GO" id="GO:0005886">
    <property type="term" value="C:plasma membrane"/>
    <property type="evidence" value="ECO:0007669"/>
    <property type="project" value="UniProtKB-SubCell"/>
</dbReference>
<dbReference type="GO" id="GO:0047355">
    <property type="term" value="F:CDP-glycerol glycerophosphotransferase activity"/>
    <property type="evidence" value="ECO:0007669"/>
    <property type="project" value="InterPro"/>
</dbReference>
<feature type="domain" description="Glycosyltransferase 2-like" evidence="7">
    <location>
        <begin position="60"/>
        <end position="98"/>
    </location>
</feature>
<keyword evidence="6" id="KW-0472">Membrane</keyword>
<protein>
    <submittedName>
        <fullName evidence="8">Bifunctional glycosyltransferase family 2 protein/CDP-glycerol:glycerophosphate glycerophosphotransferase</fullName>
    </submittedName>
</protein>
<evidence type="ECO:0000256" key="5">
    <source>
        <dbReference type="ARBA" id="ARBA00022944"/>
    </source>
</evidence>
<evidence type="ECO:0000313" key="8">
    <source>
        <dbReference type="EMBL" id="UQS86519.1"/>
    </source>
</evidence>
<dbReference type="AlphaFoldDB" id="A0A976X589"/>
<dbReference type="InterPro" id="IPR001173">
    <property type="entry name" value="Glyco_trans_2-like"/>
</dbReference>
<evidence type="ECO:0000313" key="9">
    <source>
        <dbReference type="Proteomes" id="UP000831181"/>
    </source>
</evidence>
<comment type="similarity">
    <text evidence="2">Belongs to the CDP-glycerol glycerophosphotransferase family.</text>
</comment>
<dbReference type="SUPFAM" id="SSF53448">
    <property type="entry name" value="Nucleotide-diphospho-sugar transferases"/>
    <property type="match status" value="1"/>
</dbReference>
<dbReference type="KEGG" id="lbe:MOO44_06400"/>
<dbReference type="PANTHER" id="PTHR37316:SF3">
    <property type="entry name" value="TEICHOIC ACID GLYCEROL-PHOSPHATE TRANSFERASE"/>
    <property type="match status" value="1"/>
</dbReference>
<accession>A0A976X589</accession>
<dbReference type="InterPro" id="IPR043149">
    <property type="entry name" value="TagF_N"/>
</dbReference>
<evidence type="ECO:0000256" key="6">
    <source>
        <dbReference type="ARBA" id="ARBA00023136"/>
    </source>
</evidence>
<comment type="subcellular location">
    <subcellularLocation>
        <location evidence="1">Cell membrane</location>
        <topology evidence="1">Peripheral membrane protein</topology>
    </subcellularLocation>
</comment>
<dbReference type="Gene3D" id="3.90.550.10">
    <property type="entry name" value="Spore Coat Polysaccharide Biosynthesis Protein SpsA, Chain A"/>
    <property type="match status" value="1"/>
</dbReference>
<keyword evidence="9" id="KW-1185">Reference proteome</keyword>
<organism evidence="8 9">
    <name type="scientific">Nicoliella spurrieriana</name>
    <dbReference type="NCBI Taxonomy" id="2925830"/>
    <lineage>
        <taxon>Bacteria</taxon>
        <taxon>Bacillati</taxon>
        <taxon>Bacillota</taxon>
        <taxon>Bacilli</taxon>
        <taxon>Lactobacillales</taxon>
        <taxon>Lactobacillaceae</taxon>
        <taxon>Nicoliella</taxon>
    </lineage>
</organism>
<dbReference type="Gene3D" id="3.40.50.12580">
    <property type="match status" value="1"/>
</dbReference>
<dbReference type="GO" id="GO:0019350">
    <property type="term" value="P:teichoic acid biosynthetic process"/>
    <property type="evidence" value="ECO:0007669"/>
    <property type="project" value="UniProtKB-KW"/>
</dbReference>
<evidence type="ECO:0000259" key="7">
    <source>
        <dbReference type="Pfam" id="PF00535"/>
    </source>
</evidence>
<dbReference type="InterPro" id="IPR007554">
    <property type="entry name" value="Glycerophosphate_synth"/>
</dbReference>
<evidence type="ECO:0000256" key="2">
    <source>
        <dbReference type="ARBA" id="ARBA00010488"/>
    </source>
</evidence>
<dbReference type="Gene3D" id="3.40.50.11820">
    <property type="match status" value="1"/>
</dbReference>
<dbReference type="InterPro" id="IPR043148">
    <property type="entry name" value="TagF_C"/>
</dbReference>
<gene>
    <name evidence="8" type="ORF">MOO44_06400</name>
</gene>
<evidence type="ECO:0000256" key="1">
    <source>
        <dbReference type="ARBA" id="ARBA00004202"/>
    </source>
</evidence>
<sequence length="762" mass="89412">MKFSIITPCKADDLERLSQLKANLESQTFKRFEWIIACNDFNNYFQESDFPTQVVPYKPDTIGAARNAALDAAIGDYIVFIDADDFLMPNAFKNLNHMTPRNASTIIDLNHYKTYETQAAFLKDLEINQRPADSLPDWGGKKKRKPRTHSLNLMPADLKHLGLSKKADRWLTNKYNIYSGETRYDQLSGQLVLAGKVIERQFLLDTEVRFDTENDLYSDIQFMMGILNYSKRMVKVNEPQYITVYHNDPINDPSNAQLVRNDRWQLMVAAWIDGYQNLTNDRFKLAFAEYTLKRLNRYLYNSILSQRDSIGDVDTTLHVVSNYLQLIDKRALSSVNIVSRKIINALINQNYKLAKRLMVSLVFERNARTLLRSHGRGITKQLYQSVFTRMPIQSNVIFYESFLGRNYSDNPKYIYEYIQKHYPGKYQHVWSASTPMVSESLDGQPDTTVVKRFGFKYMYYLATSKFQVFNLRQPRWFVKRPGTKLLSTWHGTPLKRLVFDIDNVVNATPMYKRNFYEQSRQWDYLIAPNQFSADVFSHAFMYPQSKMIKSGYPRNDILNAPDRDQRAIEIKQRLGIPLDKKVILYAPTWRDDERASGNEYKFQLRLNVAKLRENFGDDYVMILRTHYFITDRIDTTTFGDFVYNESNYQDVSELYLVSDILITDYSSVFFDYSILKRPILYFVYDYDNYAKVLHGFYLDMQKDLPGPLLKTNDELVDAIKNIDQIKQKYAQRYQKFDQRFDAWENGNASEQVVNVLLNDSNN</sequence>
<dbReference type="PANTHER" id="PTHR37316">
    <property type="entry name" value="TEICHOIC ACID GLYCEROL-PHOSPHATE PRIMASE"/>
    <property type="match status" value="1"/>
</dbReference>
<proteinExistence type="inferred from homology"/>
<dbReference type="InterPro" id="IPR029044">
    <property type="entry name" value="Nucleotide-diphossugar_trans"/>
</dbReference>
<name>A0A976X589_9LACO</name>
<keyword evidence="5" id="KW-0777">Teichoic acid biosynthesis</keyword>
<reference evidence="8" key="1">
    <citation type="journal article" date="2022" name="Int. J. Syst. Evol. Microbiol.">
        <title>Apilactobacillus apisilvae sp. nov., Nicolia spurrieriana gen. nov. sp. nov., Bombilactobacillus folatiphilus sp. nov. and Bombilactobacillus thymidiniphilus sp. nov., four new lactic acid bacterial isolates from stingless bees Tetragonula carbonaria and Austroplebeia australis.</title>
        <authorList>
            <person name="Oliphant S.A."/>
            <person name="Watson-Haigh N.S."/>
            <person name="Sumby K.M."/>
            <person name="Gardner J."/>
            <person name="Groom S."/>
            <person name="Jiranek V."/>
        </authorList>
    </citation>
    <scope>NUCLEOTIDE SEQUENCE</scope>
    <source>
        <strain evidence="8">SGEP1_A5</strain>
    </source>
</reference>
<dbReference type="SUPFAM" id="SSF53756">
    <property type="entry name" value="UDP-Glycosyltransferase/glycogen phosphorylase"/>
    <property type="match status" value="1"/>
</dbReference>
<dbReference type="CDD" id="cd00761">
    <property type="entry name" value="Glyco_tranf_GTA_type"/>
    <property type="match status" value="1"/>
</dbReference>
<dbReference type="Pfam" id="PF04464">
    <property type="entry name" value="Glyphos_transf"/>
    <property type="match status" value="1"/>
</dbReference>
<dbReference type="InterPro" id="IPR051612">
    <property type="entry name" value="Teichoic_Acid_Biosynth"/>
</dbReference>
<dbReference type="RefSeq" id="WP_260116322.1">
    <property type="nucleotide sequence ID" value="NZ_CP093361.1"/>
</dbReference>
<keyword evidence="4" id="KW-0808">Transferase</keyword>
<keyword evidence="3" id="KW-1003">Cell membrane</keyword>
<dbReference type="EMBL" id="CP093361">
    <property type="protein sequence ID" value="UQS86519.1"/>
    <property type="molecule type" value="Genomic_DNA"/>
</dbReference>
<evidence type="ECO:0000256" key="3">
    <source>
        <dbReference type="ARBA" id="ARBA00022475"/>
    </source>
</evidence>